<evidence type="ECO:0000259" key="1">
    <source>
        <dbReference type="Pfam" id="PF11716"/>
    </source>
</evidence>
<dbReference type="GO" id="GO:0046872">
    <property type="term" value="F:metal ion binding"/>
    <property type="evidence" value="ECO:0007669"/>
    <property type="project" value="InterPro"/>
</dbReference>
<dbReference type="Proteomes" id="UP000568380">
    <property type="component" value="Unassembled WGS sequence"/>
</dbReference>
<dbReference type="NCBIfam" id="TIGR03083">
    <property type="entry name" value="maleylpyruvate isomerase family mycothiol-dependent enzyme"/>
    <property type="match status" value="1"/>
</dbReference>
<dbReference type="InterPro" id="IPR017520">
    <property type="entry name" value="CHP03086"/>
</dbReference>
<dbReference type="AlphaFoldDB" id="A0A7W8EJR3"/>
<evidence type="ECO:0000313" key="3">
    <source>
        <dbReference type="Proteomes" id="UP000568380"/>
    </source>
</evidence>
<dbReference type="InterPro" id="IPR034660">
    <property type="entry name" value="DinB/YfiT-like"/>
</dbReference>
<protein>
    <submittedName>
        <fullName evidence="2">Uncharacterized protein (TIGR03086 family)</fullName>
    </submittedName>
</protein>
<gene>
    <name evidence="2" type="ORF">HNR40_006426</name>
</gene>
<dbReference type="NCBIfam" id="TIGR03086">
    <property type="entry name" value="TIGR03086 family metal-binding protein"/>
    <property type="match status" value="1"/>
</dbReference>
<dbReference type="SUPFAM" id="SSF109854">
    <property type="entry name" value="DinB/YfiT-like putative metalloenzymes"/>
    <property type="match status" value="1"/>
</dbReference>
<dbReference type="Gene3D" id="1.20.120.450">
    <property type="entry name" value="dinb family like domain"/>
    <property type="match status" value="1"/>
</dbReference>
<accession>A0A7W8EJR3</accession>
<proteinExistence type="predicted"/>
<keyword evidence="3" id="KW-1185">Reference proteome</keyword>
<sequence>MTEWNILTQAHTALRQAVAGVPDNGWQLPTPCSDWNVTQVLQHAAGDQLGYASFLTGGPRPDEDPFAPSGTLSASVADTLEPALAAAEQAWSDVAENAVDVPVPLPPFKLPAPVAVGACALDAAVHAWDIAMATGRPSPLTADLARDLLPVAHQIVEGPRAYGMYAAALDAEANDDAVATLLRYLGRNPTWTPTP</sequence>
<dbReference type="EMBL" id="JACHIN010000009">
    <property type="protein sequence ID" value="MBB5080937.1"/>
    <property type="molecule type" value="Genomic_DNA"/>
</dbReference>
<evidence type="ECO:0000313" key="2">
    <source>
        <dbReference type="EMBL" id="MBB5080937.1"/>
    </source>
</evidence>
<reference evidence="2 3" key="1">
    <citation type="submission" date="2020-08" db="EMBL/GenBank/DDBJ databases">
        <title>Genomic Encyclopedia of Type Strains, Phase IV (KMG-IV): sequencing the most valuable type-strain genomes for metagenomic binning, comparative biology and taxonomic classification.</title>
        <authorList>
            <person name="Goeker M."/>
        </authorList>
    </citation>
    <scope>NUCLEOTIDE SEQUENCE [LARGE SCALE GENOMIC DNA]</scope>
    <source>
        <strain evidence="2 3">DSM 45385</strain>
    </source>
</reference>
<organism evidence="2 3">
    <name type="scientific">Nonomuraea endophytica</name>
    <dbReference type="NCBI Taxonomy" id="714136"/>
    <lineage>
        <taxon>Bacteria</taxon>
        <taxon>Bacillati</taxon>
        <taxon>Actinomycetota</taxon>
        <taxon>Actinomycetes</taxon>
        <taxon>Streptosporangiales</taxon>
        <taxon>Streptosporangiaceae</taxon>
        <taxon>Nonomuraea</taxon>
    </lineage>
</organism>
<name>A0A7W8EJR3_9ACTN</name>
<feature type="domain" description="Mycothiol-dependent maleylpyruvate isomerase metal-binding" evidence="1">
    <location>
        <begin position="7"/>
        <end position="131"/>
    </location>
</feature>
<dbReference type="InterPro" id="IPR017517">
    <property type="entry name" value="Maleyloyr_isom"/>
</dbReference>
<dbReference type="Pfam" id="PF11716">
    <property type="entry name" value="MDMPI_N"/>
    <property type="match status" value="1"/>
</dbReference>
<comment type="caution">
    <text evidence="2">The sequence shown here is derived from an EMBL/GenBank/DDBJ whole genome shotgun (WGS) entry which is preliminary data.</text>
</comment>
<dbReference type="InterPro" id="IPR024344">
    <property type="entry name" value="MDMPI_metal-binding"/>
</dbReference>
<dbReference type="RefSeq" id="WP_184967819.1">
    <property type="nucleotide sequence ID" value="NZ_JACHIN010000009.1"/>
</dbReference>